<dbReference type="AlphaFoldDB" id="A0A830BI12"/>
<dbReference type="Pfam" id="PF06574">
    <property type="entry name" value="FAD_syn"/>
    <property type="match status" value="1"/>
</dbReference>
<name>A0A830BI12_9LAMI</name>
<evidence type="ECO:0000259" key="11">
    <source>
        <dbReference type="Pfam" id="PF06574"/>
    </source>
</evidence>
<dbReference type="SUPFAM" id="SSF52374">
    <property type="entry name" value="Nucleotidylyl transferase"/>
    <property type="match status" value="1"/>
</dbReference>
<keyword evidence="13" id="KW-1185">Reference proteome</keyword>
<dbReference type="InterPro" id="IPR014729">
    <property type="entry name" value="Rossmann-like_a/b/a_fold"/>
</dbReference>
<organism evidence="12 13">
    <name type="scientific">Phtheirospermum japonicum</name>
    <dbReference type="NCBI Taxonomy" id="374723"/>
    <lineage>
        <taxon>Eukaryota</taxon>
        <taxon>Viridiplantae</taxon>
        <taxon>Streptophyta</taxon>
        <taxon>Embryophyta</taxon>
        <taxon>Tracheophyta</taxon>
        <taxon>Spermatophyta</taxon>
        <taxon>Magnoliopsida</taxon>
        <taxon>eudicotyledons</taxon>
        <taxon>Gunneridae</taxon>
        <taxon>Pentapetalae</taxon>
        <taxon>asterids</taxon>
        <taxon>lamiids</taxon>
        <taxon>Lamiales</taxon>
        <taxon>Orobanchaceae</taxon>
        <taxon>Orobanchaceae incertae sedis</taxon>
        <taxon>Phtheirospermum</taxon>
    </lineage>
</organism>
<sequence length="252" mass="27367">MMMSGLLRFKLLGTSASYSSSSYSSSSSITNNNDDLAGVSFINNASQPPLLSDCLTDPPSEGISSLAGGIVALGKFDALHIGHLELAIQAAKIGVPFLLSFIGMEEIFGWEPRAPIVSKCDRKWVLSSWTPLCGNITPKEFHVEFSKVRYLTPQQFVEKLSAELKISGVVAGENYRFGYRASGDSSDLVRWCKEYGMKASIVNSIMDKKNRQESKDDIDSKNSNEQGQVSSTRVRRALANGDIGLRVGALGT</sequence>
<evidence type="ECO:0000256" key="7">
    <source>
        <dbReference type="ARBA" id="ARBA00022741"/>
    </source>
</evidence>
<gene>
    <name evidence="12" type="ORF">PHJA_000521800</name>
</gene>
<evidence type="ECO:0000256" key="10">
    <source>
        <dbReference type="SAM" id="MobiDB-lite"/>
    </source>
</evidence>
<dbReference type="Proteomes" id="UP000653305">
    <property type="component" value="Unassembled WGS sequence"/>
</dbReference>
<feature type="region of interest" description="Disordered" evidence="10">
    <location>
        <begin position="210"/>
        <end position="234"/>
    </location>
</feature>
<keyword evidence="4" id="KW-0288">FMN</keyword>
<protein>
    <recommendedName>
        <fullName evidence="2">FAD synthase</fullName>
        <ecNumber evidence="2">2.7.7.2</ecNumber>
    </recommendedName>
</protein>
<feature type="domain" description="FAD synthetase" evidence="11">
    <location>
        <begin position="147"/>
        <end position="212"/>
    </location>
</feature>
<keyword evidence="5" id="KW-0808">Transferase</keyword>
<evidence type="ECO:0000256" key="9">
    <source>
        <dbReference type="ARBA" id="ARBA00022840"/>
    </source>
</evidence>
<evidence type="ECO:0000256" key="5">
    <source>
        <dbReference type="ARBA" id="ARBA00022679"/>
    </source>
</evidence>
<dbReference type="GO" id="GO:0009231">
    <property type="term" value="P:riboflavin biosynthetic process"/>
    <property type="evidence" value="ECO:0007669"/>
    <property type="project" value="InterPro"/>
</dbReference>
<keyword evidence="8" id="KW-0274">FAD</keyword>
<evidence type="ECO:0000313" key="13">
    <source>
        <dbReference type="Proteomes" id="UP000653305"/>
    </source>
</evidence>
<evidence type="ECO:0000256" key="6">
    <source>
        <dbReference type="ARBA" id="ARBA00022695"/>
    </source>
</evidence>
<keyword evidence="9" id="KW-0067">ATP-binding</keyword>
<keyword evidence="3" id="KW-0285">Flavoprotein</keyword>
<evidence type="ECO:0000256" key="1">
    <source>
        <dbReference type="ARBA" id="ARBA00004726"/>
    </source>
</evidence>
<feature type="compositionally biased region" description="Polar residues" evidence="10">
    <location>
        <begin position="223"/>
        <end position="232"/>
    </location>
</feature>
<evidence type="ECO:0000256" key="8">
    <source>
        <dbReference type="ARBA" id="ARBA00022827"/>
    </source>
</evidence>
<dbReference type="GO" id="GO:0005524">
    <property type="term" value="F:ATP binding"/>
    <property type="evidence" value="ECO:0007669"/>
    <property type="project" value="UniProtKB-KW"/>
</dbReference>
<evidence type="ECO:0000256" key="4">
    <source>
        <dbReference type="ARBA" id="ARBA00022643"/>
    </source>
</evidence>
<comment type="caution">
    <text evidence="12">The sequence shown here is derived from an EMBL/GenBank/DDBJ whole genome shotgun (WGS) entry which is preliminary data.</text>
</comment>
<comment type="pathway">
    <text evidence="1">Cofactor biosynthesis; FAD biosynthesis; FAD from FMN: step 1/1.</text>
</comment>
<dbReference type="Gene3D" id="3.40.50.620">
    <property type="entry name" value="HUPs"/>
    <property type="match status" value="1"/>
</dbReference>
<feature type="compositionally biased region" description="Basic and acidic residues" evidence="10">
    <location>
        <begin position="210"/>
        <end position="222"/>
    </location>
</feature>
<dbReference type="UniPathway" id="UPA00277">
    <property type="reaction ID" value="UER00407"/>
</dbReference>
<dbReference type="OrthoDB" id="414641at2759"/>
<keyword evidence="6" id="KW-0548">Nucleotidyltransferase</keyword>
<dbReference type="GO" id="GO:0003919">
    <property type="term" value="F:FMN adenylyltransferase activity"/>
    <property type="evidence" value="ECO:0007669"/>
    <property type="project" value="UniProtKB-EC"/>
</dbReference>
<dbReference type="EC" id="2.7.7.2" evidence="2"/>
<dbReference type="EMBL" id="BMAC01000070">
    <property type="protein sequence ID" value="GFP83783.1"/>
    <property type="molecule type" value="Genomic_DNA"/>
</dbReference>
<evidence type="ECO:0000256" key="2">
    <source>
        <dbReference type="ARBA" id="ARBA00012393"/>
    </source>
</evidence>
<proteinExistence type="predicted"/>
<dbReference type="GO" id="GO:0006747">
    <property type="term" value="P:FAD biosynthetic process"/>
    <property type="evidence" value="ECO:0007669"/>
    <property type="project" value="UniProtKB-UniPathway"/>
</dbReference>
<evidence type="ECO:0000256" key="3">
    <source>
        <dbReference type="ARBA" id="ARBA00022630"/>
    </source>
</evidence>
<keyword evidence="7" id="KW-0547">Nucleotide-binding</keyword>
<dbReference type="InterPro" id="IPR015864">
    <property type="entry name" value="FAD_synthase"/>
</dbReference>
<evidence type="ECO:0000313" key="12">
    <source>
        <dbReference type="EMBL" id="GFP83783.1"/>
    </source>
</evidence>
<reference evidence="12" key="1">
    <citation type="submission" date="2020-07" db="EMBL/GenBank/DDBJ databases">
        <title>Ethylene signaling mediates host invasion by parasitic plants.</title>
        <authorList>
            <person name="Yoshida S."/>
        </authorList>
    </citation>
    <scope>NUCLEOTIDE SEQUENCE</scope>
    <source>
        <strain evidence="12">Okayama</strain>
    </source>
</reference>
<accession>A0A830BI12</accession>